<dbReference type="EMBL" id="MU277242">
    <property type="protein sequence ID" value="KAI0057846.1"/>
    <property type="molecule type" value="Genomic_DNA"/>
</dbReference>
<sequence>MAQVAIEFLRAVNSAADAFGPLKSAVGGVLYVAETVKKFKSNKKDWAEFADHIQSCLACVLLPENGMDTRDDLQEHVRALESSMKGIVATVETLRAEKRGKRIVTFLKDPEKISGMRQKFDNAIRLFQLRESVTSERNVAEILKKVDPTTVQPMVQSILEKFRDTIVHDIAVADNIRDAFPIAAGASWDPDRACFPGTRVAVLTEIQAWIYSGETEQKIFLVSDMAGSGKSAIAHAVCQRFKKDLVSDFFFTRGVTGRDDYGTLLGHIIRDLAALSKDLGRKIGSILEQDRTLITAGPSRQFDELIVPLHHLFPADRPILIVIDALDEGRKEGDQPEQGLLRILGDEIHRLPGNFRILITCRPDNRIMPFLENKSHVLRLHHALSGDTTQAGDVAIYVNRRLRKMLVSRSLPEDMSQAQALIDKSEGLFIWVATIINFLWTCASPIQQLERLLIEHSPSRRSVESKMDILYQAILDDCNWLDDDFQEGYYLLMGTVIAAKSPLTIAAMQALHKDAMTFENMHQSSLRSLLSGLDAHDKPVQILHLSLREFLTQCTSKHYIIVEKEHNRRLAQLCIDMLISELSDDVSGLNDSTRADIALPDIGNVTDYLIYACSFWTAHVAHLEKEELTETLLKSLLSLKTKLATWMMVVTIKDKFQSLENVRQWAQKIIPNEKNISEMFYGESMASTAYNISMALVTKAQYYDALSAGQEAETIYRMLAADQPAKFSPDLAKSLNLLSHCLSEVGQASESLEVIKEAVDIRRKLAIDQPAKFNPALAQSLINLAKCLSDVGQVLEGLKVNKEAVAVHRMLAADQPIMFNPGLAMSLNNLSNRLSRVGQVREALKTIEEAVNIYRALAVNQPTSFDSDLALSLNNMSNCLSDVGQMPEALKAIEEAITIYRALAVEQSAKFNPDLARSLNNFSNHLSEVGQVSEGLKAIEESINIRRKLAADHPARYNPDLAESLNNLSNRLYQVGQVSEALASIQEAVIIKRTLAADQPARFIPDLAISLNNLSNRLSDVGQMSEALKVIEETITIYRALSVDQPAKFKLHLVAALNNCSVRLSDIGQLTEALNAMQEAVTIRKTLAVDQLARYNLDFADSLNNLSNHLSNSGQVSEALKLMGETVSIQRTLVAAQPAKFKPDLARSLHGLSNHLADAGQVEGSMKAIEEAVALYRPLAADQPEKFQQPLDEALQALSRIKSKNQA</sequence>
<protein>
    <submittedName>
        <fullName evidence="1">TPR-like protein</fullName>
    </submittedName>
</protein>
<reference evidence="1" key="2">
    <citation type="journal article" date="2022" name="New Phytol.">
        <title>Evolutionary transition to the ectomycorrhizal habit in the genomes of a hyperdiverse lineage of mushroom-forming fungi.</title>
        <authorList>
            <person name="Looney B."/>
            <person name="Miyauchi S."/>
            <person name="Morin E."/>
            <person name="Drula E."/>
            <person name="Courty P.E."/>
            <person name="Kohler A."/>
            <person name="Kuo A."/>
            <person name="LaButti K."/>
            <person name="Pangilinan J."/>
            <person name="Lipzen A."/>
            <person name="Riley R."/>
            <person name="Andreopoulos W."/>
            <person name="He G."/>
            <person name="Johnson J."/>
            <person name="Nolan M."/>
            <person name="Tritt A."/>
            <person name="Barry K.W."/>
            <person name="Grigoriev I.V."/>
            <person name="Nagy L.G."/>
            <person name="Hibbett D."/>
            <person name="Henrissat B."/>
            <person name="Matheny P.B."/>
            <person name="Labbe J."/>
            <person name="Martin F.M."/>
        </authorList>
    </citation>
    <scope>NUCLEOTIDE SEQUENCE</scope>
    <source>
        <strain evidence="1">HHB10654</strain>
    </source>
</reference>
<accession>A0ACB8SQ26</accession>
<name>A0ACB8SQ26_9AGAM</name>
<keyword evidence="2" id="KW-1185">Reference proteome</keyword>
<dbReference type="Proteomes" id="UP000814140">
    <property type="component" value="Unassembled WGS sequence"/>
</dbReference>
<gene>
    <name evidence="1" type="ORF">BV25DRAFT_1347061</name>
</gene>
<evidence type="ECO:0000313" key="1">
    <source>
        <dbReference type="EMBL" id="KAI0057846.1"/>
    </source>
</evidence>
<organism evidence="1 2">
    <name type="scientific">Artomyces pyxidatus</name>
    <dbReference type="NCBI Taxonomy" id="48021"/>
    <lineage>
        <taxon>Eukaryota</taxon>
        <taxon>Fungi</taxon>
        <taxon>Dikarya</taxon>
        <taxon>Basidiomycota</taxon>
        <taxon>Agaricomycotina</taxon>
        <taxon>Agaricomycetes</taxon>
        <taxon>Russulales</taxon>
        <taxon>Auriscalpiaceae</taxon>
        <taxon>Artomyces</taxon>
    </lineage>
</organism>
<reference evidence="1" key="1">
    <citation type="submission" date="2021-03" db="EMBL/GenBank/DDBJ databases">
        <authorList>
            <consortium name="DOE Joint Genome Institute"/>
            <person name="Ahrendt S."/>
            <person name="Looney B.P."/>
            <person name="Miyauchi S."/>
            <person name="Morin E."/>
            <person name="Drula E."/>
            <person name="Courty P.E."/>
            <person name="Chicoki N."/>
            <person name="Fauchery L."/>
            <person name="Kohler A."/>
            <person name="Kuo A."/>
            <person name="Labutti K."/>
            <person name="Pangilinan J."/>
            <person name="Lipzen A."/>
            <person name="Riley R."/>
            <person name="Andreopoulos W."/>
            <person name="He G."/>
            <person name="Johnson J."/>
            <person name="Barry K.W."/>
            <person name="Grigoriev I.V."/>
            <person name="Nagy L."/>
            <person name="Hibbett D."/>
            <person name="Henrissat B."/>
            <person name="Matheny P.B."/>
            <person name="Labbe J."/>
            <person name="Martin F."/>
        </authorList>
    </citation>
    <scope>NUCLEOTIDE SEQUENCE</scope>
    <source>
        <strain evidence="1">HHB10654</strain>
    </source>
</reference>
<comment type="caution">
    <text evidence="1">The sequence shown here is derived from an EMBL/GenBank/DDBJ whole genome shotgun (WGS) entry which is preliminary data.</text>
</comment>
<proteinExistence type="predicted"/>
<evidence type="ECO:0000313" key="2">
    <source>
        <dbReference type="Proteomes" id="UP000814140"/>
    </source>
</evidence>